<comment type="caution">
    <text evidence="1">The sequence shown here is derived from an EMBL/GenBank/DDBJ whole genome shotgun (WGS) entry which is preliminary data.</text>
</comment>
<keyword evidence="2" id="KW-1185">Reference proteome</keyword>
<name>A0ACC1XE93_MELAZ</name>
<sequence>MGDLEAYKPEIAMVALQFFYAWGVPLTRAALVRGMSPWVYVVYRSGIAALVMAPMAYFSRRKSSGSSSLGLRGFAWVFVASLFGLSAFQIAYFEGLFFSSSTVTSAMSNLVPVVTFVIAFIAGWEKVDLRSLRSIAKILGTVICVGGAISMALLKGPKLVNSEFIPLKSLIFIPGVDKWLLGCLLVFASSLFWSFWLILQVPISKSCPDHLYSTAWMCFLATLELATVAFFLDKNPEAWTLHSFLELVACLYSGIGLAVSSFVQTWCISKTGPLFCAMFNPLCTVIVTMISGFFLHEEIYIGSLIGVCGVIIGLYAVLWGKGKDHEQMRHDTNHPNQQNDRKGIVQVVIEETPQKKNCKIDLQEPLLLSS</sequence>
<accession>A0ACC1XE93</accession>
<evidence type="ECO:0000313" key="2">
    <source>
        <dbReference type="Proteomes" id="UP001164539"/>
    </source>
</evidence>
<gene>
    <name evidence="1" type="ORF">OWV82_019233</name>
</gene>
<dbReference type="Proteomes" id="UP001164539">
    <property type="component" value="Chromosome 10"/>
</dbReference>
<proteinExistence type="predicted"/>
<protein>
    <submittedName>
        <fullName evidence="1">WAT1-related protein</fullName>
    </submittedName>
</protein>
<dbReference type="EMBL" id="CM051403">
    <property type="protein sequence ID" value="KAJ4709442.1"/>
    <property type="molecule type" value="Genomic_DNA"/>
</dbReference>
<organism evidence="1 2">
    <name type="scientific">Melia azedarach</name>
    <name type="common">Chinaberry tree</name>
    <dbReference type="NCBI Taxonomy" id="155640"/>
    <lineage>
        <taxon>Eukaryota</taxon>
        <taxon>Viridiplantae</taxon>
        <taxon>Streptophyta</taxon>
        <taxon>Embryophyta</taxon>
        <taxon>Tracheophyta</taxon>
        <taxon>Spermatophyta</taxon>
        <taxon>Magnoliopsida</taxon>
        <taxon>eudicotyledons</taxon>
        <taxon>Gunneridae</taxon>
        <taxon>Pentapetalae</taxon>
        <taxon>rosids</taxon>
        <taxon>malvids</taxon>
        <taxon>Sapindales</taxon>
        <taxon>Meliaceae</taxon>
        <taxon>Melia</taxon>
    </lineage>
</organism>
<reference evidence="1 2" key="1">
    <citation type="journal article" date="2023" name="Science">
        <title>Complex scaffold remodeling in plant triterpene biosynthesis.</title>
        <authorList>
            <person name="De La Pena R."/>
            <person name="Hodgson H."/>
            <person name="Liu J.C."/>
            <person name="Stephenson M.J."/>
            <person name="Martin A.C."/>
            <person name="Owen C."/>
            <person name="Harkess A."/>
            <person name="Leebens-Mack J."/>
            <person name="Jimenez L.E."/>
            <person name="Osbourn A."/>
            <person name="Sattely E.S."/>
        </authorList>
    </citation>
    <scope>NUCLEOTIDE SEQUENCE [LARGE SCALE GENOMIC DNA]</scope>
    <source>
        <strain evidence="2">cv. JPN11</strain>
        <tissue evidence="1">Leaf</tissue>
    </source>
</reference>
<evidence type="ECO:0000313" key="1">
    <source>
        <dbReference type="EMBL" id="KAJ4709442.1"/>
    </source>
</evidence>